<sequence>MFSSRSVFNSYTESNLRINSATRNSTESNLGINSGALNLTIGDKL</sequence>
<name>A0ABN7WYB3_GIGMA</name>
<dbReference type="EMBL" id="CAJVQB010068773">
    <property type="protein sequence ID" value="CAG8842365.1"/>
    <property type="molecule type" value="Genomic_DNA"/>
</dbReference>
<organism evidence="1 2">
    <name type="scientific">Gigaspora margarita</name>
    <dbReference type="NCBI Taxonomy" id="4874"/>
    <lineage>
        <taxon>Eukaryota</taxon>
        <taxon>Fungi</taxon>
        <taxon>Fungi incertae sedis</taxon>
        <taxon>Mucoromycota</taxon>
        <taxon>Glomeromycotina</taxon>
        <taxon>Glomeromycetes</taxon>
        <taxon>Diversisporales</taxon>
        <taxon>Gigasporaceae</taxon>
        <taxon>Gigaspora</taxon>
    </lineage>
</organism>
<keyword evidence="2" id="KW-1185">Reference proteome</keyword>
<gene>
    <name evidence="1" type="ORF">GMARGA_LOCUS35944</name>
</gene>
<feature type="non-terminal residue" evidence="1">
    <location>
        <position position="1"/>
    </location>
</feature>
<dbReference type="Proteomes" id="UP000789901">
    <property type="component" value="Unassembled WGS sequence"/>
</dbReference>
<proteinExistence type="predicted"/>
<accession>A0ABN7WYB3</accession>
<protein>
    <submittedName>
        <fullName evidence="1">35582_t:CDS:1</fullName>
    </submittedName>
</protein>
<evidence type="ECO:0000313" key="1">
    <source>
        <dbReference type="EMBL" id="CAG8842365.1"/>
    </source>
</evidence>
<comment type="caution">
    <text evidence="1">The sequence shown here is derived from an EMBL/GenBank/DDBJ whole genome shotgun (WGS) entry which is preliminary data.</text>
</comment>
<reference evidence="1 2" key="1">
    <citation type="submission" date="2021-06" db="EMBL/GenBank/DDBJ databases">
        <authorList>
            <person name="Kallberg Y."/>
            <person name="Tangrot J."/>
            <person name="Rosling A."/>
        </authorList>
    </citation>
    <scope>NUCLEOTIDE SEQUENCE [LARGE SCALE GENOMIC DNA]</scope>
    <source>
        <strain evidence="1 2">120-4 pot B 10/14</strain>
    </source>
</reference>
<evidence type="ECO:0000313" key="2">
    <source>
        <dbReference type="Proteomes" id="UP000789901"/>
    </source>
</evidence>